<dbReference type="InterPro" id="IPR002372">
    <property type="entry name" value="PQQ_rpt_dom"/>
</dbReference>
<dbReference type="InterPro" id="IPR018391">
    <property type="entry name" value="PQQ_b-propeller_rpt"/>
</dbReference>
<feature type="region of interest" description="Disordered" evidence="1">
    <location>
        <begin position="1"/>
        <end position="51"/>
    </location>
</feature>
<dbReference type="Proteomes" id="UP000321181">
    <property type="component" value="Unassembled WGS sequence"/>
</dbReference>
<name>A0A512DFM2_9CELL</name>
<dbReference type="OrthoDB" id="4820598at2"/>
<keyword evidence="2" id="KW-0472">Membrane</keyword>
<dbReference type="AlphaFoldDB" id="A0A512DFM2"/>
<reference evidence="4 5" key="1">
    <citation type="submission" date="2019-07" db="EMBL/GenBank/DDBJ databases">
        <title>Whole genome shotgun sequence of Cellulomonas aerilata NBRC 106308.</title>
        <authorList>
            <person name="Hosoyama A."/>
            <person name="Uohara A."/>
            <person name="Ohji S."/>
            <person name="Ichikawa N."/>
        </authorList>
    </citation>
    <scope>NUCLEOTIDE SEQUENCE [LARGE SCALE GENOMIC DNA]</scope>
    <source>
        <strain evidence="4 5">NBRC 106308</strain>
    </source>
</reference>
<dbReference type="PANTHER" id="PTHR34512">
    <property type="entry name" value="CELL SURFACE PROTEIN"/>
    <property type="match status" value="1"/>
</dbReference>
<feature type="transmembrane region" description="Helical" evidence="2">
    <location>
        <begin position="55"/>
        <end position="73"/>
    </location>
</feature>
<dbReference type="RefSeq" id="WP_146906179.1">
    <property type="nucleotide sequence ID" value="NZ_BAAARM010000005.1"/>
</dbReference>
<dbReference type="SUPFAM" id="SSF50998">
    <property type="entry name" value="Quinoprotein alcohol dehydrogenase-like"/>
    <property type="match status" value="2"/>
</dbReference>
<proteinExistence type="predicted"/>
<dbReference type="InterPro" id="IPR015943">
    <property type="entry name" value="WD40/YVTN_repeat-like_dom_sf"/>
</dbReference>
<organism evidence="4 5">
    <name type="scientific">Cellulomonas aerilata</name>
    <dbReference type="NCBI Taxonomy" id="515326"/>
    <lineage>
        <taxon>Bacteria</taxon>
        <taxon>Bacillati</taxon>
        <taxon>Actinomycetota</taxon>
        <taxon>Actinomycetes</taxon>
        <taxon>Micrococcales</taxon>
        <taxon>Cellulomonadaceae</taxon>
        <taxon>Cellulomonas</taxon>
    </lineage>
</organism>
<keyword evidence="2" id="KW-0812">Transmembrane</keyword>
<protein>
    <recommendedName>
        <fullName evidence="3">Pyrrolo-quinoline quinone repeat domain-containing protein</fullName>
    </recommendedName>
</protein>
<keyword evidence="2" id="KW-1133">Transmembrane helix</keyword>
<sequence>MAAGGRDMRDVHLVESWDEPPAGGPAGAEPGAGVPGTDGAGRPPTSPRVRRRRRGVLVVAAAVATVVSVTAGVESWRDAARVRALADVRGVAAPLRGAIQPLWEVESPVGDVLEVGERLLTVLSGAGTVDAVALDAGTGQEAWRTTIGSAVATDGPVGCVVPGAPGEPDGADRPVLACVVTDRVATTPEQPEGWTTYPVAAHLVVLDARTGRLVSDRATTPGARLATAGQDLLLAEVGGDDHVRVSRLDPRTGETSWTFTSPDPAPADRFGLRPVWLQAPGDVVVVESGTRWVLSGAGVLSHTLDRDPQALPGPSRAAGGQWLVRFEEDPRGDPRVRSRVTDLVTGRSYDAPGFVVGALPDDGSLPGTLFVGSPDGTAVSAVDGATGEQLWTVEAQVGSWPMVLDGTVVLLDGGRLLALDGRTGAERWSVADDRLGAASSIVTDGQVVVASDGATRPGGEVVAFDLDDGRVRWSSDVGGPVSLAVHGHRVVGYDDRGRMSVLGDAR</sequence>
<dbReference type="Gene3D" id="2.130.10.10">
    <property type="entry name" value="YVTN repeat-like/Quinoprotein amine dehydrogenase"/>
    <property type="match status" value="2"/>
</dbReference>
<keyword evidence="5" id="KW-1185">Reference proteome</keyword>
<evidence type="ECO:0000259" key="3">
    <source>
        <dbReference type="Pfam" id="PF13360"/>
    </source>
</evidence>
<comment type="caution">
    <text evidence="4">The sequence shown here is derived from an EMBL/GenBank/DDBJ whole genome shotgun (WGS) entry which is preliminary data.</text>
</comment>
<evidence type="ECO:0000313" key="4">
    <source>
        <dbReference type="EMBL" id="GEO35278.1"/>
    </source>
</evidence>
<dbReference type="InterPro" id="IPR011047">
    <property type="entry name" value="Quinoprotein_ADH-like_sf"/>
</dbReference>
<evidence type="ECO:0000313" key="5">
    <source>
        <dbReference type="Proteomes" id="UP000321181"/>
    </source>
</evidence>
<accession>A0A512DFM2</accession>
<dbReference type="PANTHER" id="PTHR34512:SF30">
    <property type="entry name" value="OUTER MEMBRANE PROTEIN ASSEMBLY FACTOR BAMB"/>
    <property type="match status" value="1"/>
</dbReference>
<dbReference type="Pfam" id="PF13360">
    <property type="entry name" value="PQQ_2"/>
    <property type="match status" value="1"/>
</dbReference>
<feature type="domain" description="Pyrrolo-quinoline quinone repeat" evidence="3">
    <location>
        <begin position="367"/>
        <end position="480"/>
    </location>
</feature>
<dbReference type="SMART" id="SM00564">
    <property type="entry name" value="PQQ"/>
    <property type="match status" value="4"/>
</dbReference>
<dbReference type="EMBL" id="BJYY01000018">
    <property type="protein sequence ID" value="GEO35278.1"/>
    <property type="molecule type" value="Genomic_DNA"/>
</dbReference>
<gene>
    <name evidence="4" type="ORF">CAE01nite_30030</name>
</gene>
<feature type="compositionally biased region" description="Basic and acidic residues" evidence="1">
    <location>
        <begin position="1"/>
        <end position="15"/>
    </location>
</feature>
<evidence type="ECO:0000256" key="1">
    <source>
        <dbReference type="SAM" id="MobiDB-lite"/>
    </source>
</evidence>
<evidence type="ECO:0000256" key="2">
    <source>
        <dbReference type="SAM" id="Phobius"/>
    </source>
</evidence>